<reference evidence="1" key="2">
    <citation type="submission" date="2021-04" db="EMBL/GenBank/DDBJ databases">
        <authorList>
            <person name="Gilroy R."/>
        </authorList>
    </citation>
    <scope>NUCLEOTIDE SEQUENCE</scope>
    <source>
        <strain evidence="1">ChiHecolR3B27-1887</strain>
    </source>
</reference>
<dbReference type="AlphaFoldDB" id="A0A9D2IPE8"/>
<gene>
    <name evidence="1" type="primary">pglZ</name>
    <name evidence="1" type="ORF">IAA22_00475</name>
</gene>
<dbReference type="InterPro" id="IPR017850">
    <property type="entry name" value="Alkaline_phosphatase_core_sf"/>
</dbReference>
<protein>
    <submittedName>
        <fullName evidence="1">BREX-1 system phosphatase PglZ type A</fullName>
    </submittedName>
</protein>
<dbReference type="NCBIfam" id="TIGR02687">
    <property type="entry name" value="BREX-1 system phosphatase PglZ type A"/>
    <property type="match status" value="1"/>
</dbReference>
<dbReference type="Proteomes" id="UP000824029">
    <property type="component" value="Unassembled WGS sequence"/>
</dbReference>
<dbReference type="Pfam" id="PF08665">
    <property type="entry name" value="PglZ"/>
    <property type="match status" value="1"/>
</dbReference>
<evidence type="ECO:0000313" key="1">
    <source>
        <dbReference type="EMBL" id="HIZ17582.1"/>
    </source>
</evidence>
<dbReference type="SUPFAM" id="SSF53649">
    <property type="entry name" value="Alkaline phosphatase-like"/>
    <property type="match status" value="1"/>
</dbReference>
<evidence type="ECO:0000313" key="2">
    <source>
        <dbReference type="Proteomes" id="UP000824029"/>
    </source>
</evidence>
<sequence length="863" mass="94827">MKQTDIQAELMRLFDEAGDAGRVVVWHDPDGEFAESVEGLNLPGVELMPERENELFSLKRALNEDLAGRRILLYRPRERRLEGDWLADVEVRSTPFSADYASIQLRELGAADTPEMRSELKARKRWLSKKTNVRKLMALRDSFAVPQELELAIMAVELGADAAEPVPVLVRYLVHACERGGVEALAPLETVGVAGSFRAAVRAWTGFSAEVTDVTALTQHVLLSAFSRTAPAGVLAGLERCYSSDHADLCHEVFRTWLASEDRASLLDVCVEVEGACKLEDRLAEAALPELLTMGVFPCVDAVILRRLFSAVCDPSSSEDVLAAVGARRGLAWYEELSCYYGGVTQAARMRRFWREHPEGLAAMPAERVWEAYEQEWYQMDTWYRAFHQAFADAIRSGEYELDEDFRVARAAMENLYKGWFLRMLSERWAKAAEAELASQGYVSGVPRQQDFFMSEVEGLAQGKRRAWVIVSDALRYEVATELADVLERETKGSAELASAQATLPSITKCGMPALLPHGSFSLGRGQAGGKTVLSVLVDGVEATTCAKRQEVIRRTHLSGVAVTYDDFVNGMGRAERKELVGEADVVYVYHNAIDATGDKAATERKVFDACADAVEEISGLVKLIVREFRATDVLVTADHGFLYTDEPLAASDHVSLKDVSGEVVEAGRRYVVTEPSASSEVLLPVALPGDHLRALMPRECVRIAMAGGGENYVHGGISLQEMCVPVLRFRNRRAGSKGYVESAPVSLSLVSTLDTITNSLFSLELLQDEPAGGKALPAEYEVFVGNAAHEPVTDVARVVTDRASADASERTFAVRLSLRPGFSPGEGERYPLLARNVGTGEVSVLRELRMQVAFVPSIDFGW</sequence>
<organism evidence="1 2">
    <name type="scientific">Candidatus Olsenella stercoravium</name>
    <dbReference type="NCBI Taxonomy" id="2838713"/>
    <lineage>
        <taxon>Bacteria</taxon>
        <taxon>Bacillati</taxon>
        <taxon>Actinomycetota</taxon>
        <taxon>Coriobacteriia</taxon>
        <taxon>Coriobacteriales</taxon>
        <taxon>Atopobiaceae</taxon>
        <taxon>Olsenella</taxon>
    </lineage>
</organism>
<dbReference type="InterPro" id="IPR014060">
    <property type="entry name" value="PglZ"/>
</dbReference>
<proteinExistence type="predicted"/>
<comment type="caution">
    <text evidence="1">The sequence shown here is derived from an EMBL/GenBank/DDBJ whole genome shotgun (WGS) entry which is preliminary data.</text>
</comment>
<accession>A0A9D2IPE8</accession>
<dbReference type="EMBL" id="DXBZ01000011">
    <property type="protein sequence ID" value="HIZ17582.1"/>
    <property type="molecule type" value="Genomic_DNA"/>
</dbReference>
<reference evidence="1" key="1">
    <citation type="journal article" date="2021" name="PeerJ">
        <title>Extensive microbial diversity within the chicken gut microbiome revealed by metagenomics and culture.</title>
        <authorList>
            <person name="Gilroy R."/>
            <person name="Ravi A."/>
            <person name="Getino M."/>
            <person name="Pursley I."/>
            <person name="Horton D.L."/>
            <person name="Alikhan N.F."/>
            <person name="Baker D."/>
            <person name="Gharbi K."/>
            <person name="Hall N."/>
            <person name="Watson M."/>
            <person name="Adriaenssens E.M."/>
            <person name="Foster-Nyarko E."/>
            <person name="Jarju S."/>
            <person name="Secka A."/>
            <person name="Antonio M."/>
            <person name="Oren A."/>
            <person name="Chaudhuri R.R."/>
            <person name="La Ragione R."/>
            <person name="Hildebrand F."/>
            <person name="Pallen M.J."/>
        </authorList>
    </citation>
    <scope>NUCLEOTIDE SEQUENCE</scope>
    <source>
        <strain evidence="1">ChiHecolR3B27-1887</strain>
    </source>
</reference>
<name>A0A9D2IPE8_9ACTN</name>